<evidence type="ECO:0000313" key="3">
    <source>
        <dbReference type="EMBL" id="AJA07924.1"/>
    </source>
</evidence>
<sequence>MSKSRFTTDDGTLDRARRLRRDATPAEKKLWSTLRAGGIAGFKFRRQQRIGPFVVDFACQSARLVIEVVGDSHAQQIDYDARRTQFLAEEGYRVLRFTNSDVLDNLEGVCRAIELALASRPSPSHPAVPGGPLPLPQGERGL</sequence>
<keyword evidence="4" id="KW-1185">Reference proteome</keyword>
<dbReference type="Pfam" id="PF04480">
    <property type="entry name" value="DUF559"/>
    <property type="match status" value="1"/>
</dbReference>
<dbReference type="RefSeq" id="WP_052207836.1">
    <property type="nucleotide sequence ID" value="NZ_CP009122.1"/>
</dbReference>
<evidence type="ECO:0000259" key="2">
    <source>
        <dbReference type="Pfam" id="PF04480"/>
    </source>
</evidence>
<dbReference type="STRING" id="1515612.SKP52_04985"/>
<evidence type="ECO:0000313" key="4">
    <source>
        <dbReference type="Proteomes" id="UP000030907"/>
    </source>
</evidence>
<name>A0A0A7PD88_9SPHN</name>
<dbReference type="AlphaFoldDB" id="A0A0A7PD88"/>
<feature type="region of interest" description="Disordered" evidence="1">
    <location>
        <begin position="120"/>
        <end position="142"/>
    </location>
</feature>
<dbReference type="InterPro" id="IPR047216">
    <property type="entry name" value="Endonuclease_DUF559_bact"/>
</dbReference>
<dbReference type="PANTHER" id="PTHR38590">
    <property type="entry name" value="BLL0828 PROTEIN"/>
    <property type="match status" value="1"/>
</dbReference>
<organism evidence="3 4">
    <name type="scientific">Sphingopyxis fribergensis</name>
    <dbReference type="NCBI Taxonomy" id="1515612"/>
    <lineage>
        <taxon>Bacteria</taxon>
        <taxon>Pseudomonadati</taxon>
        <taxon>Pseudomonadota</taxon>
        <taxon>Alphaproteobacteria</taxon>
        <taxon>Sphingomonadales</taxon>
        <taxon>Sphingomonadaceae</taxon>
        <taxon>Sphingopyxis</taxon>
    </lineage>
</organism>
<dbReference type="CDD" id="cd01038">
    <property type="entry name" value="Endonuclease_DUF559"/>
    <property type="match status" value="1"/>
</dbReference>
<dbReference type="KEGG" id="sphk:SKP52_04985"/>
<dbReference type="EMBL" id="CP009122">
    <property type="protein sequence ID" value="AJA07924.1"/>
    <property type="molecule type" value="Genomic_DNA"/>
</dbReference>
<protein>
    <recommendedName>
        <fullName evidence="2">DUF559 domain-containing protein</fullName>
    </recommendedName>
</protein>
<dbReference type="InterPro" id="IPR007569">
    <property type="entry name" value="DUF559"/>
</dbReference>
<gene>
    <name evidence="3" type="ORF">SKP52_04985</name>
</gene>
<accession>A0A0A7PD88</accession>
<dbReference type="OrthoDB" id="9798754at2"/>
<dbReference type="SUPFAM" id="SSF52980">
    <property type="entry name" value="Restriction endonuclease-like"/>
    <property type="match status" value="1"/>
</dbReference>
<dbReference type="Proteomes" id="UP000030907">
    <property type="component" value="Chromosome"/>
</dbReference>
<dbReference type="PANTHER" id="PTHR38590:SF1">
    <property type="entry name" value="BLL0828 PROTEIN"/>
    <property type="match status" value="1"/>
</dbReference>
<dbReference type="HOGENOM" id="CLU_107928_0_2_5"/>
<reference evidence="3 4" key="1">
    <citation type="journal article" date="2015" name="Int. J. Syst. Evol. Microbiol.">
        <title>Description of Sphingopyxis fribergensis sp. nov. - a soil bacterium with the ability to degrade styrene and phenylacetic acid.</title>
        <authorList>
            <person name="Oelschlagel M."/>
            <person name="Ruckert C."/>
            <person name="Kalinowski J."/>
            <person name="Schmidt G."/>
            <person name="Schlomann M."/>
            <person name="Tischler D."/>
        </authorList>
    </citation>
    <scope>NUCLEOTIDE SEQUENCE [LARGE SCALE GENOMIC DNA]</scope>
    <source>
        <strain evidence="3 4">Kp5.2</strain>
    </source>
</reference>
<dbReference type="Gene3D" id="3.40.960.10">
    <property type="entry name" value="VSR Endonuclease"/>
    <property type="match status" value="1"/>
</dbReference>
<proteinExistence type="predicted"/>
<feature type="domain" description="DUF559" evidence="2">
    <location>
        <begin position="14"/>
        <end position="117"/>
    </location>
</feature>
<dbReference type="InterPro" id="IPR011335">
    <property type="entry name" value="Restrct_endonuc-II-like"/>
</dbReference>
<feature type="compositionally biased region" description="Pro residues" evidence="1">
    <location>
        <begin position="123"/>
        <end position="135"/>
    </location>
</feature>
<evidence type="ECO:0000256" key="1">
    <source>
        <dbReference type="SAM" id="MobiDB-lite"/>
    </source>
</evidence>